<dbReference type="PROSITE" id="PS51257">
    <property type="entry name" value="PROKAR_LIPOPROTEIN"/>
    <property type="match status" value="1"/>
</dbReference>
<dbReference type="AlphaFoldDB" id="L8WYP4"/>
<protein>
    <submittedName>
        <fullName evidence="1">Uncharacterized protein</fullName>
    </submittedName>
</protein>
<comment type="caution">
    <text evidence="1">The sequence shown here is derived from an EMBL/GenBank/DDBJ whole genome shotgun (WGS) entry which is preliminary data.</text>
</comment>
<gene>
    <name evidence="1" type="ORF">AG1IA_04476</name>
</gene>
<sequence length="123" mass="13726">MTGRSRHIQPVRLKSGVSSEYRAPALFVPATSSCAPHQPRAKNQLLSMNPYWDQHLHHTLLPLNVSRLSTSRRVPYCVCHPRSLSMGTELLEPRKGFCRSKAESSGFPKAVAPTTVRVHTPLD</sequence>
<evidence type="ECO:0000313" key="1">
    <source>
        <dbReference type="EMBL" id="ELU41489.1"/>
    </source>
</evidence>
<evidence type="ECO:0000313" key="2">
    <source>
        <dbReference type="Proteomes" id="UP000011668"/>
    </source>
</evidence>
<dbReference type="Proteomes" id="UP000011668">
    <property type="component" value="Unassembled WGS sequence"/>
</dbReference>
<dbReference type="EMBL" id="AFRT01001048">
    <property type="protein sequence ID" value="ELU41489.1"/>
    <property type="molecule type" value="Genomic_DNA"/>
</dbReference>
<name>L8WYP4_THACA</name>
<keyword evidence="2" id="KW-1185">Reference proteome</keyword>
<reference evidence="1 2" key="1">
    <citation type="journal article" date="2013" name="Nat. Commun.">
        <title>The evolution and pathogenic mechanisms of the rice sheath blight pathogen.</title>
        <authorList>
            <person name="Zheng A."/>
            <person name="Lin R."/>
            <person name="Xu L."/>
            <person name="Qin P."/>
            <person name="Tang C."/>
            <person name="Ai P."/>
            <person name="Zhang D."/>
            <person name="Liu Y."/>
            <person name="Sun Z."/>
            <person name="Feng H."/>
            <person name="Wang Y."/>
            <person name="Chen Y."/>
            <person name="Liang X."/>
            <person name="Fu R."/>
            <person name="Li Q."/>
            <person name="Zhang J."/>
            <person name="Yu X."/>
            <person name="Xie Z."/>
            <person name="Ding L."/>
            <person name="Guan P."/>
            <person name="Tang J."/>
            <person name="Liang Y."/>
            <person name="Wang S."/>
            <person name="Deng Q."/>
            <person name="Li S."/>
            <person name="Zhu J."/>
            <person name="Wang L."/>
            <person name="Liu H."/>
            <person name="Li P."/>
        </authorList>
    </citation>
    <scope>NUCLEOTIDE SEQUENCE [LARGE SCALE GENOMIC DNA]</scope>
    <source>
        <strain evidence="2">AG-1 IA</strain>
    </source>
</reference>
<accession>L8WYP4</accession>
<proteinExistence type="predicted"/>
<organism evidence="1 2">
    <name type="scientific">Thanatephorus cucumeris (strain AG1-IA)</name>
    <name type="common">Rice sheath blight fungus</name>
    <name type="synonym">Rhizoctonia solani</name>
    <dbReference type="NCBI Taxonomy" id="983506"/>
    <lineage>
        <taxon>Eukaryota</taxon>
        <taxon>Fungi</taxon>
        <taxon>Dikarya</taxon>
        <taxon>Basidiomycota</taxon>
        <taxon>Agaricomycotina</taxon>
        <taxon>Agaricomycetes</taxon>
        <taxon>Cantharellales</taxon>
        <taxon>Ceratobasidiaceae</taxon>
        <taxon>Rhizoctonia</taxon>
        <taxon>Rhizoctonia solani AG-1</taxon>
    </lineage>
</organism>
<dbReference type="HOGENOM" id="CLU_2016758_0_0_1"/>